<dbReference type="RefSeq" id="WP_058936134.1">
    <property type="nucleotide sequence ID" value="NZ_CP013729.1"/>
</dbReference>
<dbReference type="AlphaFoldDB" id="A0A0U3MKX5"/>
<dbReference type="InterPro" id="IPR011200">
    <property type="entry name" value="UCP012608"/>
</dbReference>
<sequence>MQTPMPMPMPTDLPVDPTVLNRMSRRFRQFADQDGQDDPLYAVLARCMADDPRLCGLLAAAPSGQQLPVLLLAAIHDCVLDAEVPASALHAYYPTAGGTRLPDESLPEALLAFVHAHRDRLLHTVRTRSTQTNEVGRCGVLRVALQALMQRLDLGAQAPQPVALFDFGCSAGLNLSVQDYGYDDGWDLRPAVDPAAPTIRGTWRRSPPAGLRGPDRWRVTETLGVDLSPVEVSDERATRWLRACVWPHDAHRGERLGQALEWARHRPHRLISSQDGLQVLTDWVGSLPGPVLPVMINTWVLAYLDEEQRRSLTHRVTALIRERGLAWISAEAGKFAPVPVLPQGSGQEPPETTTLWTLHWRARQGECGTPLAWSHAHGKWMDWVTEEDDDI</sequence>
<dbReference type="STRING" id="76731.RD2015_3669"/>
<name>A0A0U3MKX5_9BURK</name>
<protein>
    <submittedName>
        <fullName evidence="1">Uncharacterized protein</fullName>
    </submittedName>
</protein>
<gene>
    <name evidence="1" type="ORF">RD2015_3669</name>
</gene>
<dbReference type="Proteomes" id="UP000060699">
    <property type="component" value="Chromosome"/>
</dbReference>
<keyword evidence="2" id="KW-1185">Reference proteome</keyword>
<evidence type="ECO:0000313" key="2">
    <source>
        <dbReference type="Proteomes" id="UP000060699"/>
    </source>
</evidence>
<dbReference type="Pfam" id="PF10094">
    <property type="entry name" value="DUF2332"/>
    <property type="match status" value="1"/>
</dbReference>
<reference evidence="1 2" key="1">
    <citation type="submission" date="2015-12" db="EMBL/GenBank/DDBJ databases">
        <title>Complete genome of Roseateles depolymerans KCTC 42856.</title>
        <authorList>
            <person name="Kim K.M."/>
        </authorList>
    </citation>
    <scope>NUCLEOTIDE SEQUENCE [LARGE SCALE GENOMIC DNA]</scope>
    <source>
        <strain evidence="1 2">KCTC 42856</strain>
    </source>
</reference>
<dbReference type="KEGG" id="rdp:RD2015_3669"/>
<proteinExistence type="predicted"/>
<dbReference type="OrthoDB" id="8899077at2"/>
<dbReference type="PATRIC" id="fig|76731.3.peg.3758"/>
<evidence type="ECO:0000313" key="1">
    <source>
        <dbReference type="EMBL" id="ALV08124.1"/>
    </source>
</evidence>
<organism evidence="1 2">
    <name type="scientific">Roseateles depolymerans</name>
    <dbReference type="NCBI Taxonomy" id="76731"/>
    <lineage>
        <taxon>Bacteria</taxon>
        <taxon>Pseudomonadati</taxon>
        <taxon>Pseudomonadota</taxon>
        <taxon>Betaproteobacteria</taxon>
        <taxon>Burkholderiales</taxon>
        <taxon>Sphaerotilaceae</taxon>
        <taxon>Roseateles</taxon>
    </lineage>
</organism>
<dbReference type="EMBL" id="CP013729">
    <property type="protein sequence ID" value="ALV08124.1"/>
    <property type="molecule type" value="Genomic_DNA"/>
</dbReference>
<accession>A0A0U3MKX5</accession>